<dbReference type="Proteomes" id="UP001415857">
    <property type="component" value="Unassembled WGS sequence"/>
</dbReference>
<keyword evidence="1" id="KW-0862">Zinc</keyword>
<dbReference type="SMART" id="SM00327">
    <property type="entry name" value="VWA"/>
    <property type="match status" value="1"/>
</dbReference>
<name>A0AAP0NBI0_LIQFO</name>
<dbReference type="Gene3D" id="3.30.40.10">
    <property type="entry name" value="Zinc/RING finger domain, C3HC4 (zinc finger)"/>
    <property type="match status" value="1"/>
</dbReference>
<dbReference type="PROSITE" id="PS50089">
    <property type="entry name" value="ZF_RING_2"/>
    <property type="match status" value="1"/>
</dbReference>
<feature type="domain" description="VWFA" evidence="4">
    <location>
        <begin position="234"/>
        <end position="443"/>
    </location>
</feature>
<dbReference type="InterPro" id="IPR013083">
    <property type="entry name" value="Znf_RING/FYVE/PHD"/>
</dbReference>
<organism evidence="5 6">
    <name type="scientific">Liquidambar formosana</name>
    <name type="common">Formosan gum</name>
    <dbReference type="NCBI Taxonomy" id="63359"/>
    <lineage>
        <taxon>Eukaryota</taxon>
        <taxon>Viridiplantae</taxon>
        <taxon>Streptophyta</taxon>
        <taxon>Embryophyta</taxon>
        <taxon>Tracheophyta</taxon>
        <taxon>Spermatophyta</taxon>
        <taxon>Magnoliopsida</taxon>
        <taxon>eudicotyledons</taxon>
        <taxon>Gunneridae</taxon>
        <taxon>Pentapetalae</taxon>
        <taxon>Saxifragales</taxon>
        <taxon>Altingiaceae</taxon>
        <taxon>Liquidambar</taxon>
    </lineage>
</organism>
<feature type="compositionally biased region" description="Low complexity" evidence="2">
    <location>
        <begin position="27"/>
        <end position="57"/>
    </location>
</feature>
<dbReference type="Pfam" id="PF17123">
    <property type="entry name" value="zf-RING_11"/>
    <property type="match status" value="1"/>
</dbReference>
<dbReference type="InterPro" id="IPR001841">
    <property type="entry name" value="Znf_RING"/>
</dbReference>
<dbReference type="SUPFAM" id="SSF53300">
    <property type="entry name" value="vWA-like"/>
    <property type="match status" value="1"/>
</dbReference>
<dbReference type="PANTHER" id="PTHR10579">
    <property type="entry name" value="CALCIUM-ACTIVATED CHLORIDE CHANNEL REGULATOR"/>
    <property type="match status" value="1"/>
</dbReference>
<feature type="region of interest" description="Disordered" evidence="2">
    <location>
        <begin position="697"/>
        <end position="717"/>
    </location>
</feature>
<dbReference type="InterPro" id="IPR051266">
    <property type="entry name" value="CLCR"/>
</dbReference>
<dbReference type="GO" id="GO:0008270">
    <property type="term" value="F:zinc ion binding"/>
    <property type="evidence" value="ECO:0007669"/>
    <property type="project" value="UniProtKB-KW"/>
</dbReference>
<dbReference type="Pfam" id="PF14624">
    <property type="entry name" value="Vwaint"/>
    <property type="match status" value="1"/>
</dbReference>
<dbReference type="InterPro" id="IPR032838">
    <property type="entry name" value="Vwaint_dom"/>
</dbReference>
<sequence length="717" mass="77753">MAGAWNKLKKSLSLRLSFQSDTANPLSSDFSSSGISVTSTGSPASRSSTSSSRFSRSISSRSSKKTCAICLGNLKTGQGQAIFTAECTHSFHFNCIASSVKHGNDLCPICRSKWKDIPFQAPTNMGDPQRMCVDRARVSPYQPPLEDLHVIHRHLPPQSPPQPEPQHFSDDEPLPAMSEDPTTLSCTQAVSVKAFPEFPAVSASELLPKFAILVNIRAPPLHDDARHLDRAPIDLVTVLDVSGSMAGSKLTLLKRAVRFVIQNLGPSDRLAIVSFSSTARRIFPLRRMTDRGREDAILAINSLSSSGGTNIVEGLKKGVRVLEERRGQNPVSSIILLSDGKDTYNCENSNQLRNPKNQSSSNPRQVEYLNLLPASICPSNMESGDAARQPTIPVHTFGFGSDHDSTAMHDISNASSGMFSFIESVGMIQDAFARCIGGLLSVVVQELRLTVRSISAGVHIGSIASGRYLSEISNQGQQGVIDVGDLYADEEKEFLVYLSVPVYSAAEGEERAEKTSLLDVLCLYKDSVSNEMRQVEGEKIEIRRPEVLSPGDMIVSLEVDRQRNRLLVAEGIAEAQSMAETGNLEGAQSVLAQRRSTLLSSASAQAGDGLCTWLEAELGEIRERMASQELYEHTGRAYVLSGLSSHSWQRATTRGDSTTQTFVLGGEGGNSSTSGAVGYNTPTMVRMVTKSQTLNFSTTPEQARRLNKSCSLTPQHE</sequence>
<dbReference type="CDD" id="cd23114">
    <property type="entry name" value="RING-H2_WAVH2"/>
    <property type="match status" value="1"/>
</dbReference>
<dbReference type="PROSITE" id="PS50234">
    <property type="entry name" value="VWFA"/>
    <property type="match status" value="1"/>
</dbReference>
<dbReference type="InterPro" id="IPR002035">
    <property type="entry name" value="VWF_A"/>
</dbReference>
<gene>
    <name evidence="5" type="ORF">L1049_010447</name>
</gene>
<dbReference type="EMBL" id="JBBPBK010000016">
    <property type="protein sequence ID" value="KAK9268009.1"/>
    <property type="molecule type" value="Genomic_DNA"/>
</dbReference>
<feature type="region of interest" description="Disordered" evidence="2">
    <location>
        <begin position="23"/>
        <end position="57"/>
    </location>
</feature>
<evidence type="ECO:0000256" key="1">
    <source>
        <dbReference type="PROSITE-ProRule" id="PRU00175"/>
    </source>
</evidence>
<evidence type="ECO:0000259" key="4">
    <source>
        <dbReference type="PROSITE" id="PS50234"/>
    </source>
</evidence>
<dbReference type="Gene3D" id="3.40.50.410">
    <property type="entry name" value="von Willebrand factor, type A domain"/>
    <property type="match status" value="1"/>
</dbReference>
<evidence type="ECO:0000313" key="5">
    <source>
        <dbReference type="EMBL" id="KAK9268009.1"/>
    </source>
</evidence>
<dbReference type="SMART" id="SM00184">
    <property type="entry name" value="RING"/>
    <property type="match status" value="1"/>
</dbReference>
<dbReference type="PANTHER" id="PTHR10579:SF146">
    <property type="entry name" value="RING-TYPE DOMAIN-CONTAINING PROTEIN"/>
    <property type="match status" value="1"/>
</dbReference>
<dbReference type="AlphaFoldDB" id="A0AAP0NBI0"/>
<evidence type="ECO:0000259" key="3">
    <source>
        <dbReference type="PROSITE" id="PS50089"/>
    </source>
</evidence>
<dbReference type="SUPFAM" id="SSF57850">
    <property type="entry name" value="RING/U-box"/>
    <property type="match status" value="1"/>
</dbReference>
<reference evidence="5 6" key="1">
    <citation type="journal article" date="2024" name="Plant J.">
        <title>Genome sequences and population genomics reveal climatic adaptation and genomic divergence between two closely related sweetgum species.</title>
        <authorList>
            <person name="Xu W.Q."/>
            <person name="Ren C.Q."/>
            <person name="Zhang X.Y."/>
            <person name="Comes H.P."/>
            <person name="Liu X.H."/>
            <person name="Li Y.G."/>
            <person name="Kettle C.J."/>
            <person name="Jalonen R."/>
            <person name="Gaisberger H."/>
            <person name="Ma Y.Z."/>
            <person name="Qiu Y.X."/>
        </authorList>
    </citation>
    <scope>NUCLEOTIDE SEQUENCE [LARGE SCALE GENOMIC DNA]</scope>
    <source>
        <strain evidence="5">Hangzhou</strain>
    </source>
</reference>
<dbReference type="InterPro" id="IPR036465">
    <property type="entry name" value="vWFA_dom_sf"/>
</dbReference>
<evidence type="ECO:0000256" key="2">
    <source>
        <dbReference type="SAM" id="MobiDB-lite"/>
    </source>
</evidence>
<protein>
    <submittedName>
        <fullName evidence="5">Uncharacterized protein</fullName>
    </submittedName>
</protein>
<evidence type="ECO:0000313" key="6">
    <source>
        <dbReference type="Proteomes" id="UP001415857"/>
    </source>
</evidence>
<proteinExistence type="predicted"/>
<keyword evidence="6" id="KW-1185">Reference proteome</keyword>
<comment type="caution">
    <text evidence="5">The sequence shown here is derived from an EMBL/GenBank/DDBJ whole genome shotgun (WGS) entry which is preliminary data.</text>
</comment>
<feature type="domain" description="RING-type" evidence="3">
    <location>
        <begin position="67"/>
        <end position="111"/>
    </location>
</feature>
<keyword evidence="1" id="KW-0479">Metal-binding</keyword>
<keyword evidence="1" id="KW-0863">Zinc-finger</keyword>
<feature type="compositionally biased region" description="Polar residues" evidence="2">
    <location>
        <begin position="708"/>
        <end position="717"/>
    </location>
</feature>
<feature type="region of interest" description="Disordered" evidence="2">
    <location>
        <begin position="153"/>
        <end position="181"/>
    </location>
</feature>
<accession>A0AAP0NBI0</accession>
<dbReference type="Pfam" id="PF00092">
    <property type="entry name" value="VWA"/>
    <property type="match status" value="1"/>
</dbReference>